<comment type="caution">
    <text evidence="7">The sequence shown here is derived from an EMBL/GenBank/DDBJ whole genome shotgun (WGS) entry which is preliminary data.</text>
</comment>
<sequence length="612" mass="67688">MSGNGRAPVIPGNPTPATTRRARAARAAPAWSDGLHAADVAKHNSKSDCWVIINDHVFDVTDWLERHPGGDAIIFDYRGQDASAAYNAQHPRNLVFRTIPKNYKGELSISNPIFSTPSAPSTTGIPAPGRLSTQPTPATTTQATPATNTQPPALNVIKTYTPDTSLTTRNDPPGSSGFNFGSNAAPALPTPASATTQLMVTPASATTQLMATPATVPAGASDSDFPEDALDEETRKEEEAFAQHRADARAAAEAFRKKTDFKVKMVNGWTFNDGTFDPVPENKKTRSDVPYPSYVHHAFRAREGLSSLQLSRNSPISQCAMDIAVHHLWKCMPGDARRHLYLSSPNGPALWGPDETALQEIYKKMDNPAYHIPTEPDGEDQQYQLYVEIKKRPWVIWPLWVEDEWGSDWITVIWYSESTTEKPDRFDQVMFYSIIDPRRTSTADSNGRHGAIPGRLNRIADRLSAIWKKAGMIENNVKFKFVYSSPMPSDEATSGERTFAAIKVLINQVIDWCTSGKQFSLHTTITDQPRWVNPYQQRVEMAGINAWILMASSDFNARVTVEAMLPNTLTEVAVDGEKKFVRPYDLAGPFIEPAIAAPDYLLPPLSTYQRET</sequence>
<feature type="compositionally biased region" description="Polar residues" evidence="5">
    <location>
        <begin position="114"/>
        <end position="124"/>
    </location>
</feature>
<dbReference type="InterPro" id="IPR050668">
    <property type="entry name" value="Cytochrome_b5"/>
</dbReference>
<dbReference type="PANTHER" id="PTHR19359:SF95">
    <property type="entry name" value="CYTOCHROME B5 TYPE B"/>
    <property type="match status" value="1"/>
</dbReference>
<protein>
    <recommendedName>
        <fullName evidence="6">Cytochrome b5 heme-binding domain-containing protein</fullName>
    </recommendedName>
</protein>
<feature type="compositionally biased region" description="Polar residues" evidence="5">
    <location>
        <begin position="161"/>
        <end position="170"/>
    </location>
</feature>
<dbReference type="STRING" id="363999.A0A439D3W7"/>
<evidence type="ECO:0000313" key="8">
    <source>
        <dbReference type="Proteomes" id="UP000286045"/>
    </source>
</evidence>
<keyword evidence="2" id="KW-0479">Metal-binding</keyword>
<reference evidence="7 8" key="1">
    <citation type="submission" date="2018-12" db="EMBL/GenBank/DDBJ databases">
        <title>Draft genome sequence of Xylaria grammica IHI A82.</title>
        <authorList>
            <person name="Buettner E."/>
            <person name="Kellner H."/>
        </authorList>
    </citation>
    <scope>NUCLEOTIDE SEQUENCE [LARGE SCALE GENOMIC DNA]</scope>
    <source>
        <strain evidence="7 8">IHI A82</strain>
    </source>
</reference>
<feature type="region of interest" description="Disordered" evidence="5">
    <location>
        <begin position="1"/>
        <end position="22"/>
    </location>
</feature>
<organism evidence="7 8">
    <name type="scientific">Xylaria grammica</name>
    <dbReference type="NCBI Taxonomy" id="363999"/>
    <lineage>
        <taxon>Eukaryota</taxon>
        <taxon>Fungi</taxon>
        <taxon>Dikarya</taxon>
        <taxon>Ascomycota</taxon>
        <taxon>Pezizomycotina</taxon>
        <taxon>Sordariomycetes</taxon>
        <taxon>Xylariomycetidae</taxon>
        <taxon>Xylariales</taxon>
        <taxon>Xylariaceae</taxon>
        <taxon>Xylaria</taxon>
    </lineage>
</organism>
<feature type="region of interest" description="Disordered" evidence="5">
    <location>
        <begin position="114"/>
        <end position="184"/>
    </location>
</feature>
<dbReference type="Pfam" id="PF00173">
    <property type="entry name" value="Cyt-b5"/>
    <property type="match status" value="1"/>
</dbReference>
<evidence type="ECO:0000313" key="7">
    <source>
        <dbReference type="EMBL" id="RWA09089.1"/>
    </source>
</evidence>
<dbReference type="GO" id="GO:0046872">
    <property type="term" value="F:metal ion binding"/>
    <property type="evidence" value="ECO:0007669"/>
    <property type="project" value="UniProtKB-KW"/>
</dbReference>
<evidence type="ECO:0000256" key="4">
    <source>
        <dbReference type="ARBA" id="ARBA00038168"/>
    </source>
</evidence>
<dbReference type="Gene3D" id="3.10.120.10">
    <property type="entry name" value="Cytochrome b5-like heme/steroid binding domain"/>
    <property type="match status" value="1"/>
</dbReference>
<keyword evidence="1" id="KW-0349">Heme</keyword>
<evidence type="ECO:0000256" key="1">
    <source>
        <dbReference type="ARBA" id="ARBA00022617"/>
    </source>
</evidence>
<evidence type="ECO:0000256" key="5">
    <source>
        <dbReference type="SAM" id="MobiDB-lite"/>
    </source>
</evidence>
<keyword evidence="8" id="KW-1185">Reference proteome</keyword>
<gene>
    <name evidence="7" type="ORF">EKO27_g6006</name>
</gene>
<evidence type="ECO:0000256" key="2">
    <source>
        <dbReference type="ARBA" id="ARBA00022723"/>
    </source>
</evidence>
<dbReference type="Proteomes" id="UP000286045">
    <property type="component" value="Unassembled WGS sequence"/>
</dbReference>
<dbReference type="PANTHER" id="PTHR19359">
    <property type="entry name" value="CYTOCHROME B5"/>
    <property type="match status" value="1"/>
</dbReference>
<feature type="compositionally biased region" description="Low complexity" evidence="5">
    <location>
        <begin position="133"/>
        <end position="153"/>
    </location>
</feature>
<proteinExistence type="inferred from homology"/>
<dbReference type="InterPro" id="IPR001199">
    <property type="entry name" value="Cyt_B5-like_heme/steroid-bd"/>
</dbReference>
<dbReference type="InterPro" id="IPR036400">
    <property type="entry name" value="Cyt_B5-like_heme/steroid_sf"/>
</dbReference>
<keyword evidence="3" id="KW-0408">Iron</keyword>
<dbReference type="EMBL" id="RYZI01000169">
    <property type="protein sequence ID" value="RWA09089.1"/>
    <property type="molecule type" value="Genomic_DNA"/>
</dbReference>
<dbReference type="GO" id="GO:0016020">
    <property type="term" value="C:membrane"/>
    <property type="evidence" value="ECO:0007669"/>
    <property type="project" value="TreeGrafter"/>
</dbReference>
<dbReference type="GO" id="GO:0020037">
    <property type="term" value="F:heme binding"/>
    <property type="evidence" value="ECO:0007669"/>
    <property type="project" value="TreeGrafter"/>
</dbReference>
<dbReference type="PROSITE" id="PS50255">
    <property type="entry name" value="CYTOCHROME_B5_2"/>
    <property type="match status" value="1"/>
</dbReference>
<feature type="domain" description="Cytochrome b5 heme-binding" evidence="6">
    <location>
        <begin position="32"/>
        <end position="108"/>
    </location>
</feature>
<name>A0A439D3W7_9PEZI</name>
<comment type="similarity">
    <text evidence="4">Belongs to the cytochrome b5 family.</text>
</comment>
<dbReference type="AlphaFoldDB" id="A0A439D3W7"/>
<evidence type="ECO:0000259" key="6">
    <source>
        <dbReference type="PROSITE" id="PS50255"/>
    </source>
</evidence>
<accession>A0A439D3W7</accession>
<dbReference type="SUPFAM" id="SSF55856">
    <property type="entry name" value="Cytochrome b5-like heme/steroid binding domain"/>
    <property type="match status" value="1"/>
</dbReference>
<evidence type="ECO:0000256" key="3">
    <source>
        <dbReference type="ARBA" id="ARBA00023004"/>
    </source>
</evidence>
<dbReference type="SMART" id="SM01117">
    <property type="entry name" value="Cyt-b5"/>
    <property type="match status" value="1"/>
</dbReference>